<protein>
    <submittedName>
        <fullName evidence="12 13">Uncharacterized protein</fullName>
    </submittedName>
</protein>
<dbReference type="InterPro" id="IPR006895">
    <property type="entry name" value="Znf_Sec23_Sec24"/>
</dbReference>
<evidence type="ECO:0000256" key="4">
    <source>
        <dbReference type="ARBA" id="ARBA00022448"/>
    </source>
</evidence>
<dbReference type="SUPFAM" id="SSF82754">
    <property type="entry name" value="C-terminal, gelsolin-like domain of Sec23/24"/>
    <property type="match status" value="1"/>
</dbReference>
<keyword evidence="4" id="KW-0813">Transport</keyword>
<evidence type="ECO:0000313" key="13">
    <source>
        <dbReference type="EnsemblMetazoa" id="HelroP94513"/>
    </source>
</evidence>
<comment type="subcellular location">
    <subcellularLocation>
        <location evidence="1">Cytoplasmic vesicle</location>
        <location evidence="1">COPII-coated vesicle membrane</location>
        <topology evidence="1">Peripheral membrane protein</topology>
        <orientation evidence="1">Cytoplasmic side</orientation>
    </subcellularLocation>
    <subcellularLocation>
        <location evidence="2">Endoplasmic reticulum membrane</location>
        <topology evidence="2">Peripheral membrane protein</topology>
        <orientation evidence="2">Cytoplasmic side</orientation>
    </subcellularLocation>
</comment>
<dbReference type="Pfam" id="PF04810">
    <property type="entry name" value="zf-Sec23_Sec24"/>
    <property type="match status" value="1"/>
</dbReference>
<dbReference type="RefSeq" id="XP_009019733.1">
    <property type="nucleotide sequence ID" value="XM_009021485.1"/>
</dbReference>
<dbReference type="GO" id="GO:0005789">
    <property type="term" value="C:endoplasmic reticulum membrane"/>
    <property type="evidence" value="ECO:0007669"/>
    <property type="project" value="UniProtKB-SubCell"/>
</dbReference>
<dbReference type="GeneID" id="20217562"/>
<dbReference type="InterPro" id="IPR006896">
    <property type="entry name" value="Sec23/24_trunk_dom"/>
</dbReference>
<evidence type="ECO:0000259" key="11">
    <source>
        <dbReference type="Pfam" id="PF08033"/>
    </source>
</evidence>
<evidence type="ECO:0000313" key="14">
    <source>
        <dbReference type="Proteomes" id="UP000015101"/>
    </source>
</evidence>
<dbReference type="GO" id="GO:0006886">
    <property type="term" value="P:intracellular protein transport"/>
    <property type="evidence" value="ECO:0007669"/>
    <property type="project" value="InterPro"/>
</dbReference>
<comment type="similarity">
    <text evidence="3">Belongs to the SEC23/SEC24 family. SEC24 subfamily.</text>
</comment>
<dbReference type="InterPro" id="IPR041742">
    <property type="entry name" value="Sec24-like_trunk_dom"/>
</dbReference>
<dbReference type="Pfam" id="PF08033">
    <property type="entry name" value="Sec23_BS"/>
    <property type="match status" value="1"/>
</dbReference>
<organism evidence="13 14">
    <name type="scientific">Helobdella robusta</name>
    <name type="common">Californian leech</name>
    <dbReference type="NCBI Taxonomy" id="6412"/>
    <lineage>
        <taxon>Eukaryota</taxon>
        <taxon>Metazoa</taxon>
        <taxon>Spiralia</taxon>
        <taxon>Lophotrochozoa</taxon>
        <taxon>Annelida</taxon>
        <taxon>Clitellata</taxon>
        <taxon>Hirudinea</taxon>
        <taxon>Rhynchobdellida</taxon>
        <taxon>Glossiphoniidae</taxon>
        <taxon>Helobdella</taxon>
    </lineage>
</organism>
<feature type="domain" description="Gelsolin-like" evidence="7">
    <location>
        <begin position="649"/>
        <end position="712"/>
    </location>
</feature>
<dbReference type="SUPFAM" id="SSF82919">
    <property type="entry name" value="Zn-finger domain of Sec23/24"/>
    <property type="match status" value="1"/>
</dbReference>
<feature type="domain" description="Sec23/Sec24 helical" evidence="10">
    <location>
        <begin position="531"/>
        <end position="628"/>
    </location>
</feature>
<name>T1G915_HELRO</name>
<evidence type="ECO:0000259" key="8">
    <source>
        <dbReference type="Pfam" id="PF04810"/>
    </source>
</evidence>
<sequence length="782" mass="88328">MAQPARKLDPDQMPSQIQVLEDDKLKNNGVYVTGQRGSVPPLVTSNFIVDDQGLCSPRFLRSTMYNIPCTSDLLKQSHLPFVVTLSPFAKQDPQENKPPIADLGQMGPLRCNRCKAYMCPNMMFIDGGRKFQCCFCSCTTEVPPEYFAHLDHTGKRIDCFEKPELCLGAYEFVATADYCKDNKLPQAPAFIFMIDVSFNSINSGLINLLCTRLKEDILAYLPKDEGDEESEVRVGFVTYSNELHFYNIKNNLVQPQMLVVTDMNDVFVPLVDGFLVKVSEAEAIVDCLLAQIWSMFSNTCEKESVLGPVIQAGLDALRSAERSGKLIIFHSSMPTAEAPGKLKHREDKNLLGSEKEKTLLTPQTNFYTKLGQECVSAGCSVDIFLFPNMYVDVATISEVPRLTGGSLYKYNYFKADTDGEMLMSDLRTNISRQFAFDVVLRLRTSQGIRAVDFFGNFFMSNTTDVELASLDRDKTISIEIRHDDKLTEAEGAYVQAAVLYTSVGGRRRLRVLNSSFNCCTQVADLFRSCELDVIINFFAKQAIRESLNTSVKQVREHLTNQCVQILASYRKNCATPSSSGQLILPECMKLLPVYINSLIKSGILQTENINVDDRSYYIHLVNSMSISGTVAYFYPRLIPLLDIDVDDTSLPHAIRCSSERLKDNGAYLLENGLVIFLWVGLSINAEWIQQVFGVPSVAQIDIDKTKLQDLDNPVSVRVRGMVRMIREERNRYMKLVIVRQRDKLEPVMQMYMVEDRTPLINSSLTYVDFLCHIHKEIRNILL</sequence>
<dbReference type="GO" id="GO:0008270">
    <property type="term" value="F:zinc ion binding"/>
    <property type="evidence" value="ECO:0000318"/>
    <property type="project" value="GO_Central"/>
</dbReference>
<dbReference type="KEGG" id="hro:HELRODRAFT_94513"/>
<reference evidence="13" key="3">
    <citation type="submission" date="2015-06" db="UniProtKB">
        <authorList>
            <consortium name="EnsemblMetazoa"/>
        </authorList>
    </citation>
    <scope>IDENTIFICATION</scope>
</reference>
<dbReference type="InterPro" id="IPR012990">
    <property type="entry name" value="Beta-sandwich_Sec23_24"/>
</dbReference>
<dbReference type="Gene3D" id="1.20.120.730">
    <property type="entry name" value="Sec23/Sec24 helical domain"/>
    <property type="match status" value="1"/>
</dbReference>
<dbReference type="GO" id="GO:0000149">
    <property type="term" value="F:SNARE binding"/>
    <property type="evidence" value="ECO:0000318"/>
    <property type="project" value="GO_Central"/>
</dbReference>
<dbReference type="PANTHER" id="PTHR13803:SF4">
    <property type="entry name" value="SECRETORY 24CD, ISOFORM C"/>
    <property type="match status" value="1"/>
</dbReference>
<dbReference type="eggNOG" id="KOG1984">
    <property type="taxonomic scope" value="Eukaryota"/>
</dbReference>
<dbReference type="Pfam" id="PF00626">
    <property type="entry name" value="Gelsolin"/>
    <property type="match status" value="1"/>
</dbReference>
<evidence type="ECO:0000313" key="12">
    <source>
        <dbReference type="EMBL" id="ESO02325.1"/>
    </source>
</evidence>
<dbReference type="FunFam" id="3.40.50.410:FF:000020">
    <property type="entry name" value="protein transport protein Sec24D isoform X1"/>
    <property type="match status" value="1"/>
</dbReference>
<dbReference type="CDD" id="cd01479">
    <property type="entry name" value="Sec24-like"/>
    <property type="match status" value="1"/>
</dbReference>
<dbReference type="Gene3D" id="3.40.20.10">
    <property type="entry name" value="Severin"/>
    <property type="match status" value="1"/>
</dbReference>
<keyword evidence="6" id="KW-0968">Cytoplasmic vesicle</keyword>
<evidence type="ECO:0000259" key="7">
    <source>
        <dbReference type="Pfam" id="PF00626"/>
    </source>
</evidence>
<keyword evidence="5" id="KW-0653">Protein transport</keyword>
<evidence type="ECO:0000259" key="9">
    <source>
        <dbReference type="Pfam" id="PF04811"/>
    </source>
</evidence>
<dbReference type="Gene3D" id="3.40.50.410">
    <property type="entry name" value="von Willebrand factor, type A domain"/>
    <property type="match status" value="1"/>
</dbReference>
<dbReference type="Pfam" id="PF04815">
    <property type="entry name" value="Sec23_helical"/>
    <property type="match status" value="1"/>
</dbReference>
<gene>
    <name evidence="13" type="primary">20217562</name>
    <name evidence="12" type="ORF">HELRODRAFT_94513</name>
</gene>
<dbReference type="InterPro" id="IPR050550">
    <property type="entry name" value="SEC23_SEC24_subfamily"/>
</dbReference>
<evidence type="ECO:0000259" key="10">
    <source>
        <dbReference type="Pfam" id="PF04815"/>
    </source>
</evidence>
<dbReference type="Pfam" id="PF04811">
    <property type="entry name" value="Sec23_trunk"/>
    <property type="match status" value="1"/>
</dbReference>
<dbReference type="Proteomes" id="UP000015101">
    <property type="component" value="Unassembled WGS sequence"/>
</dbReference>
<dbReference type="InterPro" id="IPR006900">
    <property type="entry name" value="Sec23/24_helical_dom"/>
</dbReference>
<keyword evidence="14" id="KW-1185">Reference proteome</keyword>
<dbReference type="Gene3D" id="2.60.40.1670">
    <property type="entry name" value="beta-sandwich domain of Sec23/24"/>
    <property type="match status" value="1"/>
</dbReference>
<dbReference type="InParanoid" id="T1G915"/>
<dbReference type="EnsemblMetazoa" id="HelroT94513">
    <property type="protein sequence ID" value="HelroP94513"/>
    <property type="gene ID" value="HelroG94513"/>
</dbReference>
<evidence type="ECO:0000256" key="2">
    <source>
        <dbReference type="ARBA" id="ARBA00004397"/>
    </source>
</evidence>
<accession>T1G915</accession>
<dbReference type="EMBL" id="KB096742">
    <property type="protein sequence ID" value="ESO02325.1"/>
    <property type="molecule type" value="Genomic_DNA"/>
</dbReference>
<dbReference type="PANTHER" id="PTHR13803">
    <property type="entry name" value="SEC24-RELATED PROTEIN"/>
    <property type="match status" value="1"/>
</dbReference>
<dbReference type="InterPro" id="IPR036465">
    <property type="entry name" value="vWFA_dom_sf"/>
</dbReference>
<reference evidence="14" key="1">
    <citation type="submission" date="2012-12" db="EMBL/GenBank/DDBJ databases">
        <authorList>
            <person name="Hellsten U."/>
            <person name="Grimwood J."/>
            <person name="Chapman J.A."/>
            <person name="Shapiro H."/>
            <person name="Aerts A."/>
            <person name="Otillar R.P."/>
            <person name="Terry A.Y."/>
            <person name="Boore J.L."/>
            <person name="Simakov O."/>
            <person name="Marletaz F."/>
            <person name="Cho S.-J."/>
            <person name="Edsinger-Gonzales E."/>
            <person name="Havlak P."/>
            <person name="Kuo D.-H."/>
            <person name="Larsson T."/>
            <person name="Lv J."/>
            <person name="Arendt D."/>
            <person name="Savage R."/>
            <person name="Osoegawa K."/>
            <person name="de Jong P."/>
            <person name="Lindberg D.R."/>
            <person name="Seaver E.C."/>
            <person name="Weisblat D.A."/>
            <person name="Putnam N.H."/>
            <person name="Grigoriev I.V."/>
            <person name="Rokhsar D.S."/>
        </authorList>
    </citation>
    <scope>NUCLEOTIDE SEQUENCE</scope>
</reference>
<evidence type="ECO:0000256" key="6">
    <source>
        <dbReference type="ARBA" id="ARBA00023329"/>
    </source>
</evidence>
<dbReference type="GO" id="GO:0090110">
    <property type="term" value="P:COPII-coated vesicle cargo loading"/>
    <property type="evidence" value="ECO:0000318"/>
    <property type="project" value="GO_Central"/>
</dbReference>
<dbReference type="EMBL" id="AMQM01000846">
    <property type="status" value="NOT_ANNOTATED_CDS"/>
    <property type="molecule type" value="Genomic_DNA"/>
</dbReference>
<feature type="domain" description="Zinc finger Sec23/Sec24-type" evidence="8">
    <location>
        <begin position="108"/>
        <end position="146"/>
    </location>
</feature>
<dbReference type="OrthoDB" id="49016at2759"/>
<dbReference type="Gene3D" id="2.30.30.380">
    <property type="entry name" value="Zn-finger domain of Sec23/24"/>
    <property type="match status" value="1"/>
</dbReference>
<proteinExistence type="inferred from homology"/>
<reference evidence="12 14" key="2">
    <citation type="journal article" date="2013" name="Nature">
        <title>Insights into bilaterian evolution from three spiralian genomes.</title>
        <authorList>
            <person name="Simakov O."/>
            <person name="Marletaz F."/>
            <person name="Cho S.J."/>
            <person name="Edsinger-Gonzales E."/>
            <person name="Havlak P."/>
            <person name="Hellsten U."/>
            <person name="Kuo D.H."/>
            <person name="Larsson T."/>
            <person name="Lv J."/>
            <person name="Arendt D."/>
            <person name="Savage R."/>
            <person name="Osoegawa K."/>
            <person name="de Jong P."/>
            <person name="Grimwood J."/>
            <person name="Chapman J.A."/>
            <person name="Shapiro H."/>
            <person name="Aerts A."/>
            <person name="Otillar R.P."/>
            <person name="Terry A.Y."/>
            <person name="Boore J.L."/>
            <person name="Grigoriev I.V."/>
            <person name="Lindberg D.R."/>
            <person name="Seaver E.C."/>
            <person name="Weisblat D.A."/>
            <person name="Putnam N.H."/>
            <person name="Rokhsar D.S."/>
        </authorList>
    </citation>
    <scope>NUCLEOTIDE SEQUENCE</scope>
</reference>
<dbReference type="HOGENOM" id="CLU_004589_1_0_1"/>
<dbReference type="CTD" id="20217562"/>
<dbReference type="InterPro" id="IPR007123">
    <property type="entry name" value="Gelsolin-like_dom"/>
</dbReference>
<dbReference type="FunCoup" id="T1G915">
    <property type="interactions" value="2175"/>
</dbReference>
<dbReference type="AlphaFoldDB" id="T1G915"/>
<evidence type="ECO:0000256" key="1">
    <source>
        <dbReference type="ARBA" id="ARBA00004299"/>
    </source>
</evidence>
<dbReference type="STRING" id="6412.T1G915"/>
<dbReference type="SUPFAM" id="SSF81811">
    <property type="entry name" value="Helical domain of Sec23/24"/>
    <property type="match status" value="1"/>
</dbReference>
<dbReference type="OMA" id="NSMMPGP"/>
<dbReference type="GO" id="GO:0070971">
    <property type="term" value="C:endoplasmic reticulum exit site"/>
    <property type="evidence" value="ECO:0000318"/>
    <property type="project" value="GO_Central"/>
</dbReference>
<dbReference type="SUPFAM" id="SSF53300">
    <property type="entry name" value="vWA-like"/>
    <property type="match status" value="1"/>
</dbReference>
<dbReference type="InterPro" id="IPR029006">
    <property type="entry name" value="ADF-H/Gelsolin-like_dom_sf"/>
</dbReference>
<dbReference type="GO" id="GO:0030127">
    <property type="term" value="C:COPII vesicle coat"/>
    <property type="evidence" value="ECO:0000318"/>
    <property type="project" value="GO_Central"/>
</dbReference>
<dbReference type="InterPro" id="IPR036174">
    <property type="entry name" value="Znf_Sec23_Sec24_sf"/>
</dbReference>
<feature type="domain" description="Sec23/Sec24 trunk" evidence="9">
    <location>
        <begin position="185"/>
        <end position="429"/>
    </location>
</feature>
<feature type="domain" description="Sec23/Sec24 beta-sandwich" evidence="11">
    <location>
        <begin position="435"/>
        <end position="518"/>
    </location>
</feature>
<dbReference type="InterPro" id="IPR036180">
    <property type="entry name" value="Gelsolin-like_dom_sf"/>
</dbReference>
<dbReference type="InterPro" id="IPR036175">
    <property type="entry name" value="Sec23/24_helical_dom_sf"/>
</dbReference>
<evidence type="ECO:0000256" key="5">
    <source>
        <dbReference type="ARBA" id="ARBA00022927"/>
    </source>
</evidence>
<evidence type="ECO:0000256" key="3">
    <source>
        <dbReference type="ARBA" id="ARBA00008334"/>
    </source>
</evidence>
<dbReference type="SUPFAM" id="SSF81995">
    <property type="entry name" value="beta-sandwich domain of Sec23/24"/>
    <property type="match status" value="1"/>
</dbReference>